<dbReference type="Pfam" id="PF04909">
    <property type="entry name" value="Amidohydro_2"/>
    <property type="match status" value="1"/>
</dbReference>
<evidence type="ECO:0000256" key="1">
    <source>
        <dbReference type="SAM" id="SignalP"/>
    </source>
</evidence>
<dbReference type="PANTHER" id="PTHR43383">
    <property type="entry name" value="NODULIN 6"/>
    <property type="match status" value="1"/>
</dbReference>
<dbReference type="AlphaFoldDB" id="A0AAU7Z661"/>
<reference evidence="3" key="1">
    <citation type="submission" date="2023-08" db="EMBL/GenBank/DDBJ databases">
        <authorList>
            <person name="Messyasz A."/>
            <person name="Mannisto M.K."/>
            <person name="Kerkhof L.J."/>
            <person name="Haggblom M."/>
        </authorList>
    </citation>
    <scope>NUCLEOTIDE SEQUENCE</scope>
    <source>
        <strain evidence="3">M8UP39</strain>
    </source>
</reference>
<dbReference type="KEGG" id="tgi:RBB81_10820"/>
<feature type="signal peptide" evidence="1">
    <location>
        <begin position="1"/>
        <end position="22"/>
    </location>
</feature>
<dbReference type="Gene3D" id="3.20.20.140">
    <property type="entry name" value="Metal-dependent hydrolases"/>
    <property type="match status" value="1"/>
</dbReference>
<dbReference type="EMBL" id="CP132938">
    <property type="protein sequence ID" value="XCB24392.1"/>
    <property type="molecule type" value="Genomic_DNA"/>
</dbReference>
<evidence type="ECO:0000259" key="2">
    <source>
        <dbReference type="Pfam" id="PF04909"/>
    </source>
</evidence>
<feature type="chain" id="PRO_5043817952" evidence="1">
    <location>
        <begin position="23"/>
        <end position="446"/>
    </location>
</feature>
<protein>
    <submittedName>
        <fullName evidence="3">Amidohydrolase family protein</fullName>
    </submittedName>
</protein>
<dbReference type="InterPro" id="IPR032466">
    <property type="entry name" value="Metal_Hydrolase"/>
</dbReference>
<dbReference type="PANTHER" id="PTHR43383:SF2">
    <property type="entry name" value="AMIDOHYDROLASE 2 FAMILY PROTEIN"/>
    <property type="match status" value="1"/>
</dbReference>
<reference evidence="3" key="2">
    <citation type="journal article" date="2024" name="Environ. Microbiol.">
        <title>Genome analysis and description of Tunturibacter gen. nov. expands the diversity of Terriglobia in tundra soils.</title>
        <authorList>
            <person name="Messyasz A."/>
            <person name="Mannisto M.K."/>
            <person name="Kerkhof L.J."/>
            <person name="Haggblom M.M."/>
        </authorList>
    </citation>
    <scope>NUCLEOTIDE SEQUENCE</scope>
    <source>
        <strain evidence="3">M8UP39</strain>
    </source>
</reference>
<accession>A0AAU7Z661</accession>
<organism evidence="3">
    <name type="scientific">Tunturiibacter gelidiferens</name>
    <dbReference type="NCBI Taxonomy" id="3069689"/>
    <lineage>
        <taxon>Bacteria</taxon>
        <taxon>Pseudomonadati</taxon>
        <taxon>Acidobacteriota</taxon>
        <taxon>Terriglobia</taxon>
        <taxon>Terriglobales</taxon>
        <taxon>Acidobacteriaceae</taxon>
        <taxon>Tunturiibacter</taxon>
    </lineage>
</organism>
<dbReference type="SUPFAM" id="SSF51556">
    <property type="entry name" value="Metallo-dependent hydrolases"/>
    <property type="match status" value="1"/>
</dbReference>
<evidence type="ECO:0000313" key="3">
    <source>
        <dbReference type="EMBL" id="XCB24392.1"/>
    </source>
</evidence>
<dbReference type="GO" id="GO:0016787">
    <property type="term" value="F:hydrolase activity"/>
    <property type="evidence" value="ECO:0007669"/>
    <property type="project" value="InterPro"/>
</dbReference>
<proteinExistence type="predicted"/>
<dbReference type="InterPro" id="IPR006680">
    <property type="entry name" value="Amidohydro-rel"/>
</dbReference>
<sequence length="446" mass="49964">MSPSRHPIIATLTLLLATFAQAPAQSGDLSIDPTLAAQIATIPAIDNHAHPTLSPPAYATDRNFDALPVDNMEPYTDPVGMRPDLAKLHDAWQTLFHFNGQPPLDAAGLTQLEAARESIRTKQGTNYSAYILDKSNIATMLANRVAMGVGVQPPRFRWVPYIDTLLFPLDNTTLAAATPDRKQFFPLEDALRKKYLQQVGLRALPPTLNAYLKQLVTPLLEQQKANGAVAEKFEIAYLRSFGFDDVPQPEADRIYASLLHHPHPNQAQYKRLQDFLFRYIAVECGRLNLPVHLHTTSGGGGYFSIAGDNPLLLEPLFNDPRLRHTNFVLLHGGWPFVHEIGALLQKPNVYLDLSQQSLMISPRTMSAWLREWLELYPEKVLYATDAYPYSSSMGWEEAAWIANRNLRESLGIALTGMLRDNEITDTRATELANMVLHKNAESLYKF</sequence>
<feature type="domain" description="Amidohydrolase-related" evidence="2">
    <location>
        <begin position="260"/>
        <end position="446"/>
    </location>
</feature>
<gene>
    <name evidence="3" type="ORF">RBB81_10820</name>
</gene>
<dbReference type="RefSeq" id="WP_353073705.1">
    <property type="nucleotide sequence ID" value="NZ_CP132938.1"/>
</dbReference>
<keyword evidence="1" id="KW-0732">Signal</keyword>
<name>A0AAU7Z661_9BACT</name>